<proteinExistence type="predicted"/>
<name>A0AAD6Y0J8_9AGAR</name>
<dbReference type="InterPro" id="IPR045341">
    <property type="entry name" value="DUF6532"/>
</dbReference>
<evidence type="ECO:0000313" key="4">
    <source>
        <dbReference type="Proteomes" id="UP001219525"/>
    </source>
</evidence>
<sequence length="582" mass="65083">MAPAQSKSTPANQRADTQAQPVRSSTGARHNNLKENVVAPRRKAPAKIIEDSDDEYESEERDSPVDAQASNHEHEGNEDDPQPTRSKRTRQMSEREAQRHAEATEAAKRKAAKAAKATEKQHRVETGQRPAPIPVQDTVFTSREAGTNQPKKKLVERSSRVPGTPARRPLVAANGSHPVPITGTSISDWRKYAEHQIPEDYDDHTEPRLHDINGQRFPNRVRLDLHTISPRDIAQLPEAGPSSASSRSQPHERSISPEADYLSAPSRGRPRERSISPRPRRRMQSVSPVAERTPSPIAGDKRARAPEDDAPIHTAQAQKINDHQGPARAQDYDETTQELLRIANVWIRGYLATQDPFPDHATEVKMIAKRGPQMRGELKTKVRALVELVFGFDSGQNRKNVRKNRELAEDLKVEYGYTYLVFHRDIAERKGIYRAKIIQKAANVMWFSNRRDEGVILHELFGPVLPKPTFALILTAIECCIDEWLTGIKTDTAFTAADYAAAYRKALESLERFEKKTAPRNILENILTRVHNIGRFHSGAQPIASDIPAVPSLSLAAIEAAIKEFDEDSVTESDGENGERSD</sequence>
<evidence type="ECO:0000313" key="3">
    <source>
        <dbReference type="EMBL" id="KAJ7186338.1"/>
    </source>
</evidence>
<feature type="region of interest" description="Disordered" evidence="1">
    <location>
        <begin position="235"/>
        <end position="308"/>
    </location>
</feature>
<evidence type="ECO:0000256" key="1">
    <source>
        <dbReference type="SAM" id="MobiDB-lite"/>
    </source>
</evidence>
<feature type="domain" description="DUF6532" evidence="2">
    <location>
        <begin position="364"/>
        <end position="513"/>
    </location>
</feature>
<organism evidence="3 4">
    <name type="scientific">Mycena pura</name>
    <dbReference type="NCBI Taxonomy" id="153505"/>
    <lineage>
        <taxon>Eukaryota</taxon>
        <taxon>Fungi</taxon>
        <taxon>Dikarya</taxon>
        <taxon>Basidiomycota</taxon>
        <taxon>Agaricomycotina</taxon>
        <taxon>Agaricomycetes</taxon>
        <taxon>Agaricomycetidae</taxon>
        <taxon>Agaricales</taxon>
        <taxon>Marasmiineae</taxon>
        <taxon>Mycenaceae</taxon>
        <taxon>Mycena</taxon>
    </lineage>
</organism>
<feature type="region of interest" description="Disordered" evidence="1">
    <location>
        <begin position="1"/>
        <end position="182"/>
    </location>
</feature>
<dbReference type="EMBL" id="JARJCW010000203">
    <property type="protein sequence ID" value="KAJ7186338.1"/>
    <property type="molecule type" value="Genomic_DNA"/>
</dbReference>
<feature type="compositionally biased region" description="Acidic residues" evidence="1">
    <location>
        <begin position="51"/>
        <end position="60"/>
    </location>
</feature>
<dbReference type="Proteomes" id="UP001219525">
    <property type="component" value="Unassembled WGS sequence"/>
</dbReference>
<feature type="compositionally biased region" description="Polar residues" evidence="1">
    <location>
        <begin position="138"/>
        <end position="149"/>
    </location>
</feature>
<reference evidence="3" key="1">
    <citation type="submission" date="2023-03" db="EMBL/GenBank/DDBJ databases">
        <title>Massive genome expansion in bonnet fungi (Mycena s.s.) driven by repeated elements and novel gene families across ecological guilds.</title>
        <authorList>
            <consortium name="Lawrence Berkeley National Laboratory"/>
            <person name="Harder C.B."/>
            <person name="Miyauchi S."/>
            <person name="Viragh M."/>
            <person name="Kuo A."/>
            <person name="Thoen E."/>
            <person name="Andreopoulos B."/>
            <person name="Lu D."/>
            <person name="Skrede I."/>
            <person name="Drula E."/>
            <person name="Henrissat B."/>
            <person name="Morin E."/>
            <person name="Kohler A."/>
            <person name="Barry K."/>
            <person name="LaButti K."/>
            <person name="Morin E."/>
            <person name="Salamov A."/>
            <person name="Lipzen A."/>
            <person name="Mereny Z."/>
            <person name="Hegedus B."/>
            <person name="Baldrian P."/>
            <person name="Stursova M."/>
            <person name="Weitz H."/>
            <person name="Taylor A."/>
            <person name="Grigoriev I.V."/>
            <person name="Nagy L.G."/>
            <person name="Martin F."/>
            <person name="Kauserud H."/>
        </authorList>
    </citation>
    <scope>NUCLEOTIDE SEQUENCE</scope>
    <source>
        <strain evidence="3">9144</strain>
    </source>
</reference>
<accession>A0AAD6Y0J8</accession>
<dbReference type="AlphaFoldDB" id="A0AAD6Y0J8"/>
<feature type="compositionally biased region" description="Basic and acidic residues" evidence="1">
    <location>
        <begin position="299"/>
        <end position="308"/>
    </location>
</feature>
<evidence type="ECO:0000259" key="2">
    <source>
        <dbReference type="Pfam" id="PF20149"/>
    </source>
</evidence>
<keyword evidence="4" id="KW-1185">Reference proteome</keyword>
<feature type="compositionally biased region" description="Basic and acidic residues" evidence="1">
    <location>
        <begin position="116"/>
        <end position="126"/>
    </location>
</feature>
<feature type="compositionally biased region" description="Polar residues" evidence="1">
    <location>
        <begin position="1"/>
        <end position="29"/>
    </location>
</feature>
<dbReference type="Pfam" id="PF20149">
    <property type="entry name" value="DUF6532"/>
    <property type="match status" value="1"/>
</dbReference>
<comment type="caution">
    <text evidence="3">The sequence shown here is derived from an EMBL/GenBank/DDBJ whole genome shotgun (WGS) entry which is preliminary data.</text>
</comment>
<gene>
    <name evidence="3" type="ORF">GGX14DRAFT_581118</name>
</gene>
<feature type="compositionally biased region" description="Basic and acidic residues" evidence="1">
    <location>
        <begin position="91"/>
        <end position="108"/>
    </location>
</feature>
<protein>
    <recommendedName>
        <fullName evidence="2">DUF6532 domain-containing protein</fullName>
    </recommendedName>
</protein>